<keyword evidence="1" id="KW-0378">Hydrolase</keyword>
<dbReference type="EMBL" id="BAAAVV010000004">
    <property type="protein sequence ID" value="GAA3169071.1"/>
    <property type="molecule type" value="Genomic_DNA"/>
</dbReference>
<dbReference type="Proteomes" id="UP001499924">
    <property type="component" value="Unassembled WGS sequence"/>
</dbReference>
<sequence length="376" mass="38987">MDAHVALSALIQRARSVPAGRGGFAVWSQADGTWILRPAGEWASGYAVGLRWLAAAHAGSVAGSGVLADRARAGLRELSVASGPHSAFRGFRGYLGAVPGDVLLSDAEAAIAVVAAGRAFAADRHPVAGIVPLAETAGEQLRPGAVETSIDAVGPAVGVLARAAELSGDPGLASLAVFQAMWHLETLVRPDGSVAQYALLDPDDGRLIDVRSGPQGLRPDSTWARAQSWGLFAAAAAARWLPDLRAHMLDVGGRVADWWGDHLPPDGVARWDFAAPESDALDTSATAITAAALLRLAALEPGTTRADRHRAQAEAAVDSLTSRVTSGDDGRPAGMLLDGCYHHGAGLATANELVWGDFHLLEALLMLTGRLDPLAY</sequence>
<dbReference type="PANTHER" id="PTHR36845">
    <property type="entry name" value="HYDROLASE, PUTATIVE (AFU_ORTHOLOGUE AFUA_7G05090)-RELATED"/>
    <property type="match status" value="1"/>
</dbReference>
<evidence type="ECO:0000313" key="4">
    <source>
        <dbReference type="Proteomes" id="UP001499924"/>
    </source>
</evidence>
<dbReference type="SUPFAM" id="SSF48208">
    <property type="entry name" value="Six-hairpin glycosidases"/>
    <property type="match status" value="1"/>
</dbReference>
<dbReference type="PANTHER" id="PTHR36845:SF1">
    <property type="entry name" value="HYDROLASE, PUTATIVE (AFU_ORTHOLOGUE AFUA_7G05090)-RELATED"/>
    <property type="match status" value="1"/>
</dbReference>
<comment type="similarity">
    <text evidence="2">Belongs to the glycosyl hydrolase 88 family.</text>
</comment>
<dbReference type="InterPro" id="IPR052369">
    <property type="entry name" value="UG_Glycosaminoglycan_Hydrolase"/>
</dbReference>
<reference evidence="4" key="1">
    <citation type="journal article" date="2019" name="Int. J. Syst. Evol. Microbiol.">
        <title>The Global Catalogue of Microorganisms (GCM) 10K type strain sequencing project: providing services to taxonomists for standard genome sequencing and annotation.</title>
        <authorList>
            <consortium name="The Broad Institute Genomics Platform"/>
            <consortium name="The Broad Institute Genome Sequencing Center for Infectious Disease"/>
            <person name="Wu L."/>
            <person name="Ma J."/>
        </authorList>
    </citation>
    <scope>NUCLEOTIDE SEQUENCE [LARGE SCALE GENOMIC DNA]</scope>
    <source>
        <strain evidence="4">JCM 15614</strain>
    </source>
</reference>
<keyword evidence="4" id="KW-1185">Reference proteome</keyword>
<gene>
    <name evidence="3" type="ORF">GCM10010531_22650</name>
</gene>
<evidence type="ECO:0008006" key="5">
    <source>
        <dbReference type="Google" id="ProtNLM"/>
    </source>
</evidence>
<name>A0ABP6P5Z1_9ACTN</name>
<evidence type="ECO:0000256" key="1">
    <source>
        <dbReference type="ARBA" id="ARBA00022801"/>
    </source>
</evidence>
<dbReference type="InterPro" id="IPR008928">
    <property type="entry name" value="6-hairpin_glycosidase_sf"/>
</dbReference>
<proteinExistence type="inferred from homology"/>
<dbReference type="Gene3D" id="1.50.10.10">
    <property type="match status" value="1"/>
</dbReference>
<dbReference type="RefSeq" id="WP_344688963.1">
    <property type="nucleotide sequence ID" value="NZ_BAAAVV010000004.1"/>
</dbReference>
<accession>A0ABP6P5Z1</accession>
<evidence type="ECO:0000256" key="2">
    <source>
        <dbReference type="ARBA" id="ARBA00038358"/>
    </source>
</evidence>
<dbReference type="InterPro" id="IPR012341">
    <property type="entry name" value="6hp_glycosidase-like_sf"/>
</dbReference>
<protein>
    <recommendedName>
        <fullName evidence="5">Unsaturated chondroitin disaccharide hydrolase</fullName>
    </recommendedName>
</protein>
<evidence type="ECO:0000313" key="3">
    <source>
        <dbReference type="EMBL" id="GAA3169071.1"/>
    </source>
</evidence>
<comment type="caution">
    <text evidence="3">The sequence shown here is derived from an EMBL/GenBank/DDBJ whole genome shotgun (WGS) entry which is preliminary data.</text>
</comment>
<organism evidence="3 4">
    <name type="scientific">Blastococcus jejuensis</name>
    <dbReference type="NCBI Taxonomy" id="351224"/>
    <lineage>
        <taxon>Bacteria</taxon>
        <taxon>Bacillati</taxon>
        <taxon>Actinomycetota</taxon>
        <taxon>Actinomycetes</taxon>
        <taxon>Geodermatophilales</taxon>
        <taxon>Geodermatophilaceae</taxon>
        <taxon>Blastococcus</taxon>
    </lineage>
</organism>